<dbReference type="OrthoDB" id="73819at2759"/>
<organism evidence="1 2">
    <name type="scientific">Thraustotheca clavata</name>
    <dbReference type="NCBI Taxonomy" id="74557"/>
    <lineage>
        <taxon>Eukaryota</taxon>
        <taxon>Sar</taxon>
        <taxon>Stramenopiles</taxon>
        <taxon>Oomycota</taxon>
        <taxon>Saprolegniomycetes</taxon>
        <taxon>Saprolegniales</taxon>
        <taxon>Achlyaceae</taxon>
        <taxon>Thraustotheca</taxon>
    </lineage>
</organism>
<feature type="non-terminal residue" evidence="1">
    <location>
        <position position="1"/>
    </location>
</feature>
<protein>
    <submittedName>
        <fullName evidence="1">Carbohydrate-binding protein</fullName>
    </submittedName>
</protein>
<dbReference type="SUPFAM" id="SSF49870">
    <property type="entry name" value="Osmotin, thaumatin-like protein"/>
    <property type="match status" value="1"/>
</dbReference>
<evidence type="ECO:0000313" key="2">
    <source>
        <dbReference type="Proteomes" id="UP000243217"/>
    </source>
</evidence>
<dbReference type="PANTHER" id="PTHR31737">
    <property type="entry name" value="PROTEIN TOS1"/>
    <property type="match status" value="1"/>
</dbReference>
<keyword evidence="2" id="KW-1185">Reference proteome</keyword>
<evidence type="ECO:0000313" key="1">
    <source>
        <dbReference type="EMBL" id="OQR85176.1"/>
    </source>
</evidence>
<proteinExistence type="predicted"/>
<accession>A0A1V9YHK5</accession>
<sequence length="132" mass="14562">IPAGQTRDNNCGATIDDGAHTLFKHTESDEANLLEFAIADGKIWYDMSNIPPGPDQCTSYDDCKAHTGKKGYNVPVDVIPTRYDNGQNCRKLHDTKPDAPDAYLFPGDVKTHDCPFDEVFDVVYCPGGRLRA</sequence>
<reference evidence="1 2" key="1">
    <citation type="journal article" date="2014" name="Genome Biol. Evol.">
        <title>The secreted proteins of Achlya hypogyna and Thraustotheca clavata identify the ancestral oomycete secretome and reveal gene acquisitions by horizontal gene transfer.</title>
        <authorList>
            <person name="Misner I."/>
            <person name="Blouin N."/>
            <person name="Leonard G."/>
            <person name="Richards T.A."/>
            <person name="Lane C.E."/>
        </authorList>
    </citation>
    <scope>NUCLEOTIDE SEQUENCE [LARGE SCALE GENOMIC DNA]</scope>
    <source>
        <strain evidence="1 2">ATCC 34112</strain>
    </source>
</reference>
<dbReference type="EMBL" id="JNBS01003870">
    <property type="protein sequence ID" value="OQR85176.1"/>
    <property type="molecule type" value="Genomic_DNA"/>
</dbReference>
<dbReference type="Proteomes" id="UP000243217">
    <property type="component" value="Unassembled WGS sequence"/>
</dbReference>
<dbReference type="PANTHER" id="PTHR31737:SF2">
    <property type="entry name" value="PROTEIN TOS1"/>
    <property type="match status" value="1"/>
</dbReference>
<name>A0A1V9YHK5_9STRA</name>
<dbReference type="InterPro" id="IPR037176">
    <property type="entry name" value="Osmotin/thaumatin-like_sf"/>
</dbReference>
<dbReference type="AlphaFoldDB" id="A0A1V9YHK5"/>
<gene>
    <name evidence="1" type="ORF">THRCLA_23052</name>
</gene>
<comment type="caution">
    <text evidence="1">The sequence shown here is derived from an EMBL/GenBank/DDBJ whole genome shotgun (WGS) entry which is preliminary data.</text>
</comment>